<dbReference type="SMART" id="SM00062">
    <property type="entry name" value="PBPb"/>
    <property type="match status" value="1"/>
</dbReference>
<dbReference type="InterPro" id="IPR001638">
    <property type="entry name" value="Solute-binding_3/MltF_N"/>
</dbReference>
<dbReference type="EMBL" id="JACJIA010000001">
    <property type="protein sequence ID" value="MBA8949388.1"/>
    <property type="molecule type" value="Genomic_DNA"/>
</dbReference>
<dbReference type="PANTHER" id="PTHR30085">
    <property type="entry name" value="AMINO ACID ABC TRANSPORTER PERMEASE"/>
    <property type="match status" value="1"/>
</dbReference>
<sequence>MTAARGARAFRALAAAVALASGAGACGVAAAESVTTRPSLVVGVYPDQPGLGMRTPGGGYEGFDVDIAREVARRLGVPAGRLTFRPVTSADREALLERGAVDMVVASYSITPERKTRVTFAGPYYIAHQDILVPASERVRGPRDLKGKRLCEVEGSVSYRRVREEKGVPVVPGRARGYAQCLAMLSGGRLDAVSTDDLILAGLAAQAARTGGPKLRIAGTPFSDEPYGIGLRRDDVDGCEAVNKAITAMYQDGTAERLLGRWFGPVGLHYTRTVPQFEGCDEPAPPVSDAGGVPFPGQ</sequence>
<keyword evidence="2" id="KW-0813">Transport</keyword>
<dbReference type="InterPro" id="IPR051455">
    <property type="entry name" value="Bact_solute-bind_prot3"/>
</dbReference>
<evidence type="ECO:0000259" key="5">
    <source>
        <dbReference type="SMART" id="SM00062"/>
    </source>
</evidence>
<dbReference type="GO" id="GO:0006865">
    <property type="term" value="P:amino acid transport"/>
    <property type="evidence" value="ECO:0007669"/>
    <property type="project" value="TreeGrafter"/>
</dbReference>
<evidence type="ECO:0000313" key="7">
    <source>
        <dbReference type="Proteomes" id="UP000572680"/>
    </source>
</evidence>
<dbReference type="GO" id="GO:0030288">
    <property type="term" value="C:outer membrane-bounded periplasmic space"/>
    <property type="evidence" value="ECO:0007669"/>
    <property type="project" value="TreeGrafter"/>
</dbReference>
<feature type="chain" id="PRO_5031480028" evidence="4">
    <location>
        <begin position="31"/>
        <end position="298"/>
    </location>
</feature>
<feature type="signal peptide" evidence="4">
    <location>
        <begin position="1"/>
        <end position="30"/>
    </location>
</feature>
<comment type="similarity">
    <text evidence="1">Belongs to the bacterial solute-binding protein 3 family.</text>
</comment>
<dbReference type="Proteomes" id="UP000572680">
    <property type="component" value="Unassembled WGS sequence"/>
</dbReference>
<protein>
    <submittedName>
        <fullName evidence="6">Glutamate transport system substrate-binding protein</fullName>
    </submittedName>
</protein>
<keyword evidence="3 4" id="KW-0732">Signal</keyword>
<name>A0A7W3LJT7_ACTNM</name>
<gene>
    <name evidence="6" type="ORF">HNR61_000986</name>
</gene>
<evidence type="ECO:0000313" key="6">
    <source>
        <dbReference type="EMBL" id="MBA8949388.1"/>
    </source>
</evidence>
<dbReference type="CDD" id="cd13690">
    <property type="entry name" value="PBP2_GluB"/>
    <property type="match status" value="1"/>
</dbReference>
<dbReference type="Pfam" id="PF00497">
    <property type="entry name" value="SBP_bac_3"/>
    <property type="match status" value="1"/>
</dbReference>
<comment type="caution">
    <text evidence="6">The sequence shown here is derived from an EMBL/GenBank/DDBJ whole genome shotgun (WGS) entry which is preliminary data.</text>
</comment>
<dbReference type="SUPFAM" id="SSF53850">
    <property type="entry name" value="Periplasmic binding protein-like II"/>
    <property type="match status" value="1"/>
</dbReference>
<dbReference type="PANTHER" id="PTHR30085:SF6">
    <property type="entry name" value="ABC TRANSPORTER GLUTAMINE-BINDING PROTEIN GLNH"/>
    <property type="match status" value="1"/>
</dbReference>
<evidence type="ECO:0000256" key="4">
    <source>
        <dbReference type="SAM" id="SignalP"/>
    </source>
</evidence>
<dbReference type="RefSeq" id="WP_182841825.1">
    <property type="nucleotide sequence ID" value="NZ_BAAALP010000003.1"/>
</dbReference>
<accession>A0A7W3LJT7</accession>
<dbReference type="PROSITE" id="PS51257">
    <property type="entry name" value="PROKAR_LIPOPROTEIN"/>
    <property type="match status" value="1"/>
</dbReference>
<evidence type="ECO:0000256" key="3">
    <source>
        <dbReference type="ARBA" id="ARBA00022729"/>
    </source>
</evidence>
<proteinExistence type="inferred from homology"/>
<keyword evidence="7" id="KW-1185">Reference proteome</keyword>
<reference evidence="6 7" key="1">
    <citation type="submission" date="2020-08" db="EMBL/GenBank/DDBJ databases">
        <title>Genomic Encyclopedia of Type Strains, Phase IV (KMG-IV): sequencing the most valuable type-strain genomes for metagenomic binning, comparative biology and taxonomic classification.</title>
        <authorList>
            <person name="Goeker M."/>
        </authorList>
    </citation>
    <scope>NUCLEOTIDE SEQUENCE [LARGE SCALE GENOMIC DNA]</scope>
    <source>
        <strain evidence="6 7">DSM 44197</strain>
    </source>
</reference>
<evidence type="ECO:0000256" key="2">
    <source>
        <dbReference type="ARBA" id="ARBA00022448"/>
    </source>
</evidence>
<organism evidence="6 7">
    <name type="scientific">Actinomadura namibiensis</name>
    <dbReference type="NCBI Taxonomy" id="182080"/>
    <lineage>
        <taxon>Bacteria</taxon>
        <taxon>Bacillati</taxon>
        <taxon>Actinomycetota</taxon>
        <taxon>Actinomycetes</taxon>
        <taxon>Streptosporangiales</taxon>
        <taxon>Thermomonosporaceae</taxon>
        <taxon>Actinomadura</taxon>
    </lineage>
</organism>
<dbReference type="Gene3D" id="3.40.190.10">
    <property type="entry name" value="Periplasmic binding protein-like II"/>
    <property type="match status" value="2"/>
</dbReference>
<feature type="domain" description="Solute-binding protein family 3/N-terminal" evidence="5">
    <location>
        <begin position="39"/>
        <end position="266"/>
    </location>
</feature>
<evidence type="ECO:0000256" key="1">
    <source>
        <dbReference type="ARBA" id="ARBA00010333"/>
    </source>
</evidence>
<dbReference type="GO" id="GO:0005576">
    <property type="term" value="C:extracellular region"/>
    <property type="evidence" value="ECO:0007669"/>
    <property type="project" value="TreeGrafter"/>
</dbReference>
<dbReference type="AlphaFoldDB" id="A0A7W3LJT7"/>